<dbReference type="Proteomes" id="UP001259982">
    <property type="component" value="Unassembled WGS sequence"/>
</dbReference>
<evidence type="ECO:0000313" key="2">
    <source>
        <dbReference type="Proteomes" id="UP001259982"/>
    </source>
</evidence>
<gene>
    <name evidence="1" type="ORF">RM531_15925</name>
</gene>
<accession>A0ABU3BBU8</accession>
<dbReference type="EMBL" id="JAVRHY010000030">
    <property type="protein sequence ID" value="MDT0619957.1"/>
    <property type="molecule type" value="Genomic_DNA"/>
</dbReference>
<reference evidence="1 2" key="1">
    <citation type="submission" date="2023-09" db="EMBL/GenBank/DDBJ databases">
        <authorList>
            <person name="Rey-Velasco X."/>
        </authorList>
    </citation>
    <scope>NUCLEOTIDE SEQUENCE [LARGE SCALE GENOMIC DNA]</scope>
    <source>
        <strain evidence="1 2">P385</strain>
    </source>
</reference>
<name>A0ABU3BBU8_9GAMM</name>
<comment type="caution">
    <text evidence="1">The sequence shown here is derived from an EMBL/GenBank/DDBJ whole genome shotgun (WGS) entry which is preliminary data.</text>
</comment>
<sequence length="65" mass="7041">DTSLANTFQELESGLSQYAATVNEFVGELDEHTASITKNLAGAISEFRETLEEAQDTFASGIRSQ</sequence>
<protein>
    <submittedName>
        <fullName evidence="1">Uncharacterized protein</fullName>
    </submittedName>
</protein>
<organism evidence="1 2">
    <name type="scientific">Spectribacter acetivorans</name>
    <dbReference type="NCBI Taxonomy" id="3075603"/>
    <lineage>
        <taxon>Bacteria</taxon>
        <taxon>Pseudomonadati</taxon>
        <taxon>Pseudomonadota</taxon>
        <taxon>Gammaproteobacteria</taxon>
        <taxon>Salinisphaerales</taxon>
        <taxon>Salinisphaeraceae</taxon>
        <taxon>Spectribacter</taxon>
    </lineage>
</organism>
<proteinExistence type="predicted"/>
<evidence type="ECO:0000313" key="1">
    <source>
        <dbReference type="EMBL" id="MDT0619957.1"/>
    </source>
</evidence>
<keyword evidence="2" id="KW-1185">Reference proteome</keyword>
<feature type="non-terminal residue" evidence="1">
    <location>
        <position position="1"/>
    </location>
</feature>